<protein>
    <submittedName>
        <fullName evidence="3">VanZ family protein</fullName>
    </submittedName>
</protein>
<feature type="transmembrane region" description="Helical" evidence="1">
    <location>
        <begin position="82"/>
        <end position="101"/>
    </location>
</feature>
<evidence type="ECO:0000259" key="2">
    <source>
        <dbReference type="Pfam" id="PF04892"/>
    </source>
</evidence>
<dbReference type="InterPro" id="IPR053150">
    <property type="entry name" value="Teicoplanin_resist-assoc"/>
</dbReference>
<accession>A0ABV6MDT6</accession>
<evidence type="ECO:0000313" key="4">
    <source>
        <dbReference type="Proteomes" id="UP001589867"/>
    </source>
</evidence>
<keyword evidence="4" id="KW-1185">Reference proteome</keyword>
<dbReference type="Pfam" id="PF04892">
    <property type="entry name" value="VanZ"/>
    <property type="match status" value="1"/>
</dbReference>
<proteinExistence type="predicted"/>
<dbReference type="PANTHER" id="PTHR36834">
    <property type="entry name" value="MEMBRANE PROTEIN-RELATED"/>
    <property type="match status" value="1"/>
</dbReference>
<dbReference type="EMBL" id="JBHLUH010000077">
    <property type="protein sequence ID" value="MFC0532875.1"/>
    <property type="molecule type" value="Genomic_DNA"/>
</dbReference>
<gene>
    <name evidence="3" type="ORF">ACFFIA_35180</name>
</gene>
<dbReference type="InterPro" id="IPR006976">
    <property type="entry name" value="VanZ-like"/>
</dbReference>
<name>A0ABV6MDT6_9ACTN</name>
<keyword evidence="1" id="KW-0472">Membrane</keyword>
<organism evidence="3 4">
    <name type="scientific">Phytohabitans kaempferiae</name>
    <dbReference type="NCBI Taxonomy" id="1620943"/>
    <lineage>
        <taxon>Bacteria</taxon>
        <taxon>Bacillati</taxon>
        <taxon>Actinomycetota</taxon>
        <taxon>Actinomycetes</taxon>
        <taxon>Micromonosporales</taxon>
        <taxon>Micromonosporaceae</taxon>
    </lineage>
</organism>
<dbReference type="PANTHER" id="PTHR36834:SF1">
    <property type="entry name" value="INTEGRAL MEMBRANE PROTEIN"/>
    <property type="match status" value="1"/>
</dbReference>
<evidence type="ECO:0000313" key="3">
    <source>
        <dbReference type="EMBL" id="MFC0532875.1"/>
    </source>
</evidence>
<comment type="caution">
    <text evidence="3">The sequence shown here is derived from an EMBL/GenBank/DDBJ whole genome shotgun (WGS) entry which is preliminary data.</text>
</comment>
<feature type="transmembrane region" description="Helical" evidence="1">
    <location>
        <begin position="6"/>
        <end position="22"/>
    </location>
</feature>
<keyword evidence="1" id="KW-0812">Transmembrane</keyword>
<dbReference type="RefSeq" id="WP_377259764.1">
    <property type="nucleotide sequence ID" value="NZ_JBHLUH010000077.1"/>
</dbReference>
<reference evidence="3 4" key="1">
    <citation type="submission" date="2024-09" db="EMBL/GenBank/DDBJ databases">
        <authorList>
            <person name="Sun Q."/>
            <person name="Mori K."/>
        </authorList>
    </citation>
    <scope>NUCLEOTIDE SEQUENCE [LARGE SCALE GENOMIC DNA]</scope>
    <source>
        <strain evidence="3 4">TBRC 3947</strain>
    </source>
</reference>
<dbReference type="Proteomes" id="UP001589867">
    <property type="component" value="Unassembled WGS sequence"/>
</dbReference>
<feature type="domain" description="VanZ-like" evidence="2">
    <location>
        <begin position="50"/>
        <end position="155"/>
    </location>
</feature>
<feature type="transmembrane region" description="Helical" evidence="1">
    <location>
        <begin position="34"/>
        <end position="55"/>
    </location>
</feature>
<keyword evidence="1" id="KW-1133">Transmembrane helix</keyword>
<sequence length="171" mass="18247">MILASVLALPVMAATAVVLAALRRRRGMPVRIAWWRSVAEVGAVAGTLPWIWMILTPREAPRRVHLTPFRDLLAQLSDPGTAVVQIGGNLAVFAALGFFAPIRWPALAGPGRLFVAGAVGSTLVELAQYAFDLGRVSSVDDVLVNAAGATLAGFLSRRWWGEGADRMICVC</sequence>
<evidence type="ECO:0000256" key="1">
    <source>
        <dbReference type="SAM" id="Phobius"/>
    </source>
</evidence>